<sequence>MPDWDTMRALLEGIPALSGARCKGRCELFERTTGECRAAGRMTWKDLDDARREALRLCNDGCPALEPCRAWLGALPAAQRPRGVVAGLVITAGGVPSRTGTPATLVASEADS</sequence>
<evidence type="ECO:0000313" key="2">
    <source>
        <dbReference type="EMBL" id="KUI13605.1"/>
    </source>
</evidence>
<accession>A0A101A4X1</accession>
<organism evidence="2 3">
    <name type="scientific">Mycobacterium lehmannii</name>
    <dbReference type="NCBI Taxonomy" id="2048550"/>
    <lineage>
        <taxon>Bacteria</taxon>
        <taxon>Bacillati</taxon>
        <taxon>Actinomycetota</taxon>
        <taxon>Actinomycetes</taxon>
        <taxon>Mycobacteriales</taxon>
        <taxon>Mycobacteriaceae</taxon>
        <taxon>Mycobacterium</taxon>
    </lineage>
</organism>
<dbReference type="Proteomes" id="UP000053707">
    <property type="component" value="Unassembled WGS sequence"/>
</dbReference>
<evidence type="ECO:0000259" key="1">
    <source>
        <dbReference type="PROSITE" id="PS51674"/>
    </source>
</evidence>
<dbReference type="AlphaFoldDB" id="A0A101A4X1"/>
<dbReference type="EMBL" id="LQIR01000027">
    <property type="protein sequence ID" value="KUI13605.1"/>
    <property type="molecule type" value="Genomic_DNA"/>
</dbReference>
<name>A0A101A4X1_9MYCO</name>
<comment type="caution">
    <text evidence="2">The sequence shown here is derived from an EMBL/GenBank/DDBJ whole genome shotgun (WGS) entry which is preliminary data.</text>
</comment>
<protein>
    <recommendedName>
        <fullName evidence="1">4Fe-4S Wbl-type domain-containing protein</fullName>
    </recommendedName>
</protein>
<feature type="domain" description="4Fe-4S Wbl-type" evidence="1">
    <location>
        <begin position="35"/>
        <end position="95"/>
    </location>
</feature>
<gene>
    <name evidence="2" type="ORF">AU192_04165</name>
</gene>
<dbReference type="PROSITE" id="PS51674">
    <property type="entry name" value="4FE4S_WBL"/>
    <property type="match status" value="1"/>
</dbReference>
<dbReference type="InterPro" id="IPR034768">
    <property type="entry name" value="4FE4S_WBL"/>
</dbReference>
<proteinExistence type="predicted"/>
<dbReference type="RefSeq" id="WP_064397769.1">
    <property type="nucleotide sequence ID" value="NZ_LQIR01000027.1"/>
</dbReference>
<reference evidence="2 3" key="1">
    <citation type="submission" date="2016-01" db="EMBL/GenBank/DDBJ databases">
        <authorList>
            <consortium name="TB Trials Study Group"/>
            <person name="Sutton G."/>
            <person name="Brinkac L."/>
            <person name="Sanka R."/>
            <person name="Adams M."/>
            <person name="Lau E.L."/>
            <person name="Macaden R."/>
            <person name="Grewal H.M.S."/>
        </authorList>
    </citation>
    <scope>NUCLEOTIDE SEQUENCE [LARGE SCALE GENOMIC DNA]</scope>
    <source>
        <strain evidence="2 3">IS-1744</strain>
    </source>
</reference>
<evidence type="ECO:0000313" key="3">
    <source>
        <dbReference type="Proteomes" id="UP000053707"/>
    </source>
</evidence>
<keyword evidence="3" id="KW-1185">Reference proteome</keyword>